<evidence type="ECO:0000256" key="1">
    <source>
        <dbReference type="SAM" id="MobiDB-lite"/>
    </source>
</evidence>
<dbReference type="STRING" id="106549.A0A540MKX0"/>
<dbReference type="PANTHER" id="PTHR36720:SF1">
    <property type="entry name" value="TAF RNA POLYMERASE I SUBUNIT A"/>
    <property type="match status" value="1"/>
</dbReference>
<protein>
    <submittedName>
        <fullName evidence="2">Uncharacterized protein</fullName>
    </submittedName>
</protein>
<dbReference type="PANTHER" id="PTHR36720">
    <property type="entry name" value="TAF RNA POLYMERASE I SUBUNIT A"/>
    <property type="match status" value="1"/>
</dbReference>
<evidence type="ECO:0000313" key="3">
    <source>
        <dbReference type="Proteomes" id="UP000315295"/>
    </source>
</evidence>
<dbReference type="AlphaFoldDB" id="A0A540MKX0"/>
<reference evidence="2 3" key="1">
    <citation type="journal article" date="2019" name="G3 (Bethesda)">
        <title>Sequencing of a Wild Apple (Malus baccata) Genome Unravels the Differences Between Cultivated and Wild Apple Species Regarding Disease Resistance and Cold Tolerance.</title>
        <authorList>
            <person name="Chen X."/>
        </authorList>
    </citation>
    <scope>NUCLEOTIDE SEQUENCE [LARGE SCALE GENOMIC DNA]</scope>
    <source>
        <strain evidence="3">cv. Shandingzi</strain>
        <tissue evidence="2">Leaves</tissue>
    </source>
</reference>
<dbReference type="Proteomes" id="UP000315295">
    <property type="component" value="Unassembled WGS sequence"/>
</dbReference>
<dbReference type="InterPro" id="IPR039495">
    <property type="entry name" value="TAF1A"/>
</dbReference>
<dbReference type="Pfam" id="PF14929">
    <property type="entry name" value="TAF1_subA"/>
    <property type="match status" value="2"/>
</dbReference>
<gene>
    <name evidence="2" type="ORF">C1H46_014994</name>
</gene>
<keyword evidence="3" id="KW-1185">Reference proteome</keyword>
<organism evidence="2 3">
    <name type="scientific">Malus baccata</name>
    <name type="common">Siberian crab apple</name>
    <name type="synonym">Pyrus baccata</name>
    <dbReference type="NCBI Taxonomy" id="106549"/>
    <lineage>
        <taxon>Eukaryota</taxon>
        <taxon>Viridiplantae</taxon>
        <taxon>Streptophyta</taxon>
        <taxon>Embryophyta</taxon>
        <taxon>Tracheophyta</taxon>
        <taxon>Spermatophyta</taxon>
        <taxon>Magnoliopsida</taxon>
        <taxon>eudicotyledons</taxon>
        <taxon>Gunneridae</taxon>
        <taxon>Pentapetalae</taxon>
        <taxon>rosids</taxon>
        <taxon>fabids</taxon>
        <taxon>Rosales</taxon>
        <taxon>Rosaceae</taxon>
        <taxon>Amygdaloideae</taxon>
        <taxon>Maleae</taxon>
        <taxon>Malus</taxon>
    </lineage>
</organism>
<accession>A0A540MKX0</accession>
<evidence type="ECO:0000313" key="2">
    <source>
        <dbReference type="EMBL" id="TQD99424.1"/>
    </source>
</evidence>
<dbReference type="GO" id="GO:0000120">
    <property type="term" value="C:RNA polymerase I transcription regulator complex"/>
    <property type="evidence" value="ECO:0007669"/>
    <property type="project" value="InterPro"/>
</dbReference>
<comment type="caution">
    <text evidence="2">The sequence shown here is derived from an EMBL/GenBank/DDBJ whole genome shotgun (WGS) entry which is preliminary data.</text>
</comment>
<name>A0A540MKX0_MALBA</name>
<feature type="region of interest" description="Disordered" evidence="1">
    <location>
        <begin position="1"/>
        <end position="47"/>
    </location>
</feature>
<dbReference type="GO" id="GO:0006360">
    <property type="term" value="P:transcription by RNA polymerase I"/>
    <property type="evidence" value="ECO:0007669"/>
    <property type="project" value="InterPro"/>
</dbReference>
<proteinExistence type="predicted"/>
<dbReference type="EMBL" id="VIEB01000236">
    <property type="protein sequence ID" value="TQD99424.1"/>
    <property type="molecule type" value="Genomic_DNA"/>
</dbReference>
<sequence>MADAQPPEPELYSPQLHQNTPNSPSKPNSRKRKSTDDGKAHPTVPPHVQKLLKRIVLSLSKPSYLLGVGSTRPRAEHRARLTKLMRKLVKQRNWVEASGVLSVLLEGSQKDRSPANNRFKYWVLMEMLEHLDSNAYKVMEAYAVWEGTNAMAGYSPEYRYALQLERITLLITEGNYNEHAHHSTVILTQLKEFGNEPLLMMIVGLAYQQLWYSNLPNEMKWRESDQFYTARESNELLPHSEGHYAGNTHEAGTDIQCGSETSVMNDKVSYIGADGGIHRDISMGVDDMEIENSQPNFGAQSFYADPDEDTENENDGEMQYAPIFDALEGLESLLLPIRLPESTDREDFMNSQTTIFNDSFRNAVKYLRRALHSMPPVLQALLPLVQKDIGIYHPFDGVTLYRNAHLWFWFWSTKPGVFLWNMDAHSIPRLRATLLEQFDRYNSALLSTCFEDVLKNDPTCYDSLAKLVQLHQNDEYSPESLLEMIALHLDATYADYNTWREFALCFLKLSQYDEDRMSVCLNGNEGEHRERYSVCFNRTPKMFIEGKSGESWRFRCRWWRTRHFSHQMLTSEIATGELQLLTYKAACAVHMYGSEFSYFVDAYACLEKENEWDLLMFLQTNIQNSVRIQSNFEQRSR</sequence>